<dbReference type="OrthoDB" id="2750874at2759"/>
<dbReference type="Proteomes" id="UP000029665">
    <property type="component" value="Unassembled WGS sequence"/>
</dbReference>
<organism evidence="1 2">
    <name type="scientific">Pycnoporus cinnabarinus</name>
    <name type="common">Cinnabar-red polypore</name>
    <name type="synonym">Trametes cinnabarina</name>
    <dbReference type="NCBI Taxonomy" id="5643"/>
    <lineage>
        <taxon>Eukaryota</taxon>
        <taxon>Fungi</taxon>
        <taxon>Dikarya</taxon>
        <taxon>Basidiomycota</taxon>
        <taxon>Agaricomycotina</taxon>
        <taxon>Agaricomycetes</taxon>
        <taxon>Polyporales</taxon>
        <taxon>Polyporaceae</taxon>
        <taxon>Trametes</taxon>
    </lineage>
</organism>
<dbReference type="EMBL" id="CCBP010000034">
    <property type="protein sequence ID" value="CDO69231.1"/>
    <property type="molecule type" value="Genomic_DNA"/>
</dbReference>
<gene>
    <name evidence="1" type="ORF">BN946_scf185042.g133</name>
</gene>
<dbReference type="HOGENOM" id="CLU_039206_0_0_1"/>
<keyword evidence="2" id="KW-1185">Reference proteome</keyword>
<evidence type="ECO:0000313" key="1">
    <source>
        <dbReference type="EMBL" id="CDO69231.1"/>
    </source>
</evidence>
<dbReference type="AlphaFoldDB" id="A0A060S4X2"/>
<evidence type="ECO:0000313" key="2">
    <source>
        <dbReference type="Proteomes" id="UP000029665"/>
    </source>
</evidence>
<evidence type="ECO:0008006" key="3">
    <source>
        <dbReference type="Google" id="ProtNLM"/>
    </source>
</evidence>
<protein>
    <recommendedName>
        <fullName evidence="3">F-box domain-containing protein</fullName>
    </recommendedName>
</protein>
<dbReference type="OMA" id="SIRESCM"/>
<proteinExistence type="predicted"/>
<name>A0A060S4X2_PYCCI</name>
<sequence>MRFMWLIRKRKAAVARVSMTDTTYGGDGDGGSSRLRRLDDDVLLQIYEELRPDEGLRPLSLTCKWVRESVKPVLFTSVYQAAESVTWEQFIPRHLWPYIQKVCFLGVWLPWGPARDDRHYRPSEVLRDALSEMPRLTAIYIASMEDSGVPWEVQDVILSRPSLRVFEVTERLYTDKPSNVPSFTAAPLTCYRQVIEDFRKPEHRYSAADSLLLCVLLGQQQVQASIETLEAPILLRGEDWDHSKPLVHLFGQMPALQELVLTVGHRDGSELMRLCPLGWAGPLPWPELKTLIMSHPDPDDLLYSSLPGTLRHLALRCWPRHYFFQLYATRMILDDYRWSSPILSFAAMAKILRQCQSDRLDKLEIEFTGDQADIDLFRLISHAFPNLSTLMIYRYRPRSVDSEVPVVEIGKALEPLSRLRYLYLHLDFPEAPHPLFDHFLPSSVLDMQHVRMMRVFEQSARRIVRCIGPSLAIVSFLSRGPSENTWIPYRVERIGNGRIVMLDTHALNERGLVSSDDKTPPPPALF</sequence>
<accession>A0A060S4X2</accession>
<comment type="caution">
    <text evidence="1">The sequence shown here is derived from an EMBL/GenBank/DDBJ whole genome shotgun (WGS) entry which is preliminary data.</text>
</comment>
<reference evidence="1" key="1">
    <citation type="submission" date="2014-01" db="EMBL/GenBank/DDBJ databases">
        <title>The genome of the white-rot fungus Pycnoporus cinnabarinus: a basidiomycete model with a versatile arsenal for lignocellulosic biomass breakdown.</title>
        <authorList>
            <person name="Levasseur A."/>
            <person name="Lomascolo A."/>
            <person name="Ruiz-Duenas F.J."/>
            <person name="Uzan E."/>
            <person name="Piumi F."/>
            <person name="Kues U."/>
            <person name="Ram A.F.J."/>
            <person name="Murat C."/>
            <person name="Haon M."/>
            <person name="Benoit I."/>
            <person name="Arfi Y."/>
            <person name="Chevret D."/>
            <person name="Drula E."/>
            <person name="Kwon M.J."/>
            <person name="Gouret P."/>
            <person name="Lesage-Meessen L."/>
            <person name="Lombard V."/>
            <person name="Mariette J."/>
            <person name="Noirot C."/>
            <person name="Park J."/>
            <person name="Patyshakuliyeva A."/>
            <person name="Wieneger R.A.B."/>
            <person name="Wosten H.A.B."/>
            <person name="Martin F."/>
            <person name="Coutinho P.M."/>
            <person name="de Vries R."/>
            <person name="Martinez A.T."/>
            <person name="Klopp C."/>
            <person name="Pontarotti P."/>
            <person name="Henrissat B."/>
            <person name="Record E."/>
        </authorList>
    </citation>
    <scope>NUCLEOTIDE SEQUENCE [LARGE SCALE GENOMIC DNA]</scope>
    <source>
        <strain evidence="1">BRFM137</strain>
    </source>
</reference>